<accession>A0A9Q5N298</accession>
<gene>
    <name evidence="2" type="ORF">A7U60_g6158</name>
</gene>
<keyword evidence="3" id="KW-1185">Reference proteome</keyword>
<name>A0A9Q5N298_SANBA</name>
<reference evidence="2" key="1">
    <citation type="submission" date="2016-06" db="EMBL/GenBank/DDBJ databases">
        <title>Draft Genome sequence of the fungus Inonotus baumii.</title>
        <authorList>
            <person name="Zhu H."/>
            <person name="Lin W."/>
        </authorList>
    </citation>
    <scope>NUCLEOTIDE SEQUENCE</scope>
    <source>
        <strain evidence="2">821</strain>
    </source>
</reference>
<dbReference type="AlphaFoldDB" id="A0A9Q5N298"/>
<dbReference type="OrthoDB" id="10258156at2759"/>
<evidence type="ECO:0000259" key="1">
    <source>
        <dbReference type="Pfam" id="PF13679"/>
    </source>
</evidence>
<dbReference type="SUPFAM" id="SSF53335">
    <property type="entry name" value="S-adenosyl-L-methionine-dependent methyltransferases"/>
    <property type="match status" value="1"/>
</dbReference>
<dbReference type="InterPro" id="IPR052220">
    <property type="entry name" value="METTL25"/>
</dbReference>
<dbReference type="PANTHER" id="PTHR12496:SF0">
    <property type="entry name" value="METHYLTRANSFERASE DOMAIN-CONTAINING PROTEIN"/>
    <property type="match status" value="1"/>
</dbReference>
<protein>
    <recommendedName>
        <fullName evidence="1">Methyltransferase domain-containing protein</fullName>
    </recommendedName>
</protein>
<dbReference type="PANTHER" id="PTHR12496">
    <property type="entry name" value="CGI-41 METHYLTRANSFERASE"/>
    <property type="match status" value="1"/>
</dbReference>
<dbReference type="InterPro" id="IPR025714">
    <property type="entry name" value="Methyltranfer_dom"/>
</dbReference>
<comment type="caution">
    <text evidence="2">The sequence shown here is derived from an EMBL/GenBank/DDBJ whole genome shotgun (WGS) entry which is preliminary data.</text>
</comment>
<organism evidence="2 3">
    <name type="scientific">Sanghuangporus baumii</name>
    <name type="common">Phellinus baumii</name>
    <dbReference type="NCBI Taxonomy" id="108892"/>
    <lineage>
        <taxon>Eukaryota</taxon>
        <taxon>Fungi</taxon>
        <taxon>Dikarya</taxon>
        <taxon>Basidiomycota</taxon>
        <taxon>Agaricomycotina</taxon>
        <taxon>Agaricomycetes</taxon>
        <taxon>Hymenochaetales</taxon>
        <taxon>Hymenochaetaceae</taxon>
        <taxon>Sanghuangporus</taxon>
    </lineage>
</organism>
<dbReference type="Pfam" id="PF13679">
    <property type="entry name" value="Methyltransf_32"/>
    <property type="match status" value="1"/>
</dbReference>
<proteinExistence type="predicted"/>
<sequence length="516" mass="57233">MTPDEAKSQATRLLELISGQFATSIYNTHPNTLGALLIDEKSFPIPPEWSGWWAWSGEREDSWSALVKMSHSVGSLGRCDPDIGDQVDSQSDIYGLPEGLSRILLDAKTLSLPRQTDPEFSSRGDSLSISRTGMSPKKFHEVSRMTSYVLNLLETLREQYDSEVRHVVDIGAGQGYLSRALCVEGDARNLHVLALDSSQNQAEGSYRKSQNPKSNGTFTHRVIWLGEEPSFESHPGFQGSEVENSKGLEKVIDSWMNGLNEEDEIRICGSERKPAPVVFVALHSCGSLTPSILQEVLSHRQSAASANRKWFVAAAVVVGCCYNLMRKEDFPLSHTLRRHLQKDYPGFELSSNHLQLAAQVPSIWFRSTDADSAIELAMKKILYRALISPLLNRSDETGASQKLGKLNSKAYESFEGFLDMTGRKMEIDLLSSFKEIIAQAPAAAEIDKLSRRVRTLHALRCLLGPPVESLIILDRYLWLQEELGSSGGRRIIDIVNLFDQETGSGRNVALVLTPSA</sequence>
<dbReference type="InterPro" id="IPR029063">
    <property type="entry name" value="SAM-dependent_MTases_sf"/>
</dbReference>
<feature type="domain" description="Methyltransferase" evidence="1">
    <location>
        <begin position="137"/>
        <end position="327"/>
    </location>
</feature>
<evidence type="ECO:0000313" key="3">
    <source>
        <dbReference type="Proteomes" id="UP000757232"/>
    </source>
</evidence>
<dbReference type="Proteomes" id="UP000757232">
    <property type="component" value="Unassembled WGS sequence"/>
</dbReference>
<dbReference type="EMBL" id="LNZH02000199">
    <property type="protein sequence ID" value="OCB86700.1"/>
    <property type="molecule type" value="Genomic_DNA"/>
</dbReference>
<evidence type="ECO:0000313" key="2">
    <source>
        <dbReference type="EMBL" id="OCB86700.1"/>
    </source>
</evidence>